<evidence type="ECO:0000313" key="2">
    <source>
        <dbReference type="EMBL" id="OQU92967.1"/>
    </source>
</evidence>
<dbReference type="EMBL" id="CM000760">
    <property type="protein sequence ID" value="OQU92967.1"/>
    <property type="molecule type" value="Genomic_DNA"/>
</dbReference>
<evidence type="ECO:0000256" key="1">
    <source>
        <dbReference type="SAM" id="MobiDB-lite"/>
    </source>
</evidence>
<accession>A0A1Z5SAM5</accession>
<organism evidence="2 3">
    <name type="scientific">Sorghum bicolor</name>
    <name type="common">Sorghum</name>
    <name type="synonym">Sorghum vulgare</name>
    <dbReference type="NCBI Taxonomy" id="4558"/>
    <lineage>
        <taxon>Eukaryota</taxon>
        <taxon>Viridiplantae</taxon>
        <taxon>Streptophyta</taxon>
        <taxon>Embryophyta</taxon>
        <taxon>Tracheophyta</taxon>
        <taxon>Spermatophyta</taxon>
        <taxon>Magnoliopsida</taxon>
        <taxon>Liliopsida</taxon>
        <taxon>Poales</taxon>
        <taxon>Poaceae</taxon>
        <taxon>PACMAD clade</taxon>
        <taxon>Panicoideae</taxon>
        <taxon>Andropogonodae</taxon>
        <taxon>Andropogoneae</taxon>
        <taxon>Sorghinae</taxon>
        <taxon>Sorghum</taxon>
    </lineage>
</organism>
<evidence type="ECO:0000313" key="3">
    <source>
        <dbReference type="Proteomes" id="UP000000768"/>
    </source>
</evidence>
<sequence length="117" mass="13264">MRSRVPFQSQDHLPSSSSLGINGASRPCGVETWPVWIEEMFQFPMRVTRITFVSTRIGSLTERAGQRGCTERRQDRTKQASNQASEWNLVRDHPIPHLRNCLSIDVPFSGPTLNKPS</sequence>
<dbReference type="Gramene" id="OQU92967">
    <property type="protein sequence ID" value="OQU92967"/>
    <property type="gene ID" value="SORBI_3001G448750"/>
</dbReference>
<dbReference type="Proteomes" id="UP000000768">
    <property type="component" value="Chromosome 1"/>
</dbReference>
<name>A0A1Z5SAM5_SORBI</name>
<feature type="region of interest" description="Disordered" evidence="1">
    <location>
        <begin position="64"/>
        <end position="87"/>
    </location>
</feature>
<reference evidence="2 3" key="1">
    <citation type="journal article" date="2009" name="Nature">
        <title>The Sorghum bicolor genome and the diversification of grasses.</title>
        <authorList>
            <person name="Paterson A.H."/>
            <person name="Bowers J.E."/>
            <person name="Bruggmann R."/>
            <person name="Dubchak I."/>
            <person name="Grimwood J."/>
            <person name="Gundlach H."/>
            <person name="Haberer G."/>
            <person name="Hellsten U."/>
            <person name="Mitros T."/>
            <person name="Poliakov A."/>
            <person name="Schmutz J."/>
            <person name="Spannagl M."/>
            <person name="Tang H."/>
            <person name="Wang X."/>
            <person name="Wicker T."/>
            <person name="Bharti A.K."/>
            <person name="Chapman J."/>
            <person name="Feltus F.A."/>
            <person name="Gowik U."/>
            <person name="Grigoriev I.V."/>
            <person name="Lyons E."/>
            <person name="Maher C.A."/>
            <person name="Martis M."/>
            <person name="Narechania A."/>
            <person name="Otillar R.P."/>
            <person name="Penning B.W."/>
            <person name="Salamov A.A."/>
            <person name="Wang Y."/>
            <person name="Zhang L."/>
            <person name="Carpita N.C."/>
            <person name="Freeling M."/>
            <person name="Gingle A.R."/>
            <person name="Hash C.T."/>
            <person name="Keller B."/>
            <person name="Klein P."/>
            <person name="Kresovich S."/>
            <person name="McCann M.C."/>
            <person name="Ming R."/>
            <person name="Peterson D.G."/>
            <person name="Mehboob-ur-Rahman"/>
            <person name="Ware D."/>
            <person name="Westhoff P."/>
            <person name="Mayer K.F."/>
            <person name="Messing J."/>
            <person name="Rokhsar D.S."/>
        </authorList>
    </citation>
    <scope>NUCLEOTIDE SEQUENCE [LARGE SCALE GENOMIC DNA]</scope>
    <source>
        <strain evidence="3">cv. BTx623</strain>
    </source>
</reference>
<gene>
    <name evidence="2" type="ORF">SORBI_3001G448750</name>
</gene>
<keyword evidence="3" id="KW-1185">Reference proteome</keyword>
<feature type="compositionally biased region" description="Polar residues" evidence="1">
    <location>
        <begin position="1"/>
        <end position="20"/>
    </location>
</feature>
<reference evidence="3" key="2">
    <citation type="journal article" date="2018" name="Plant J.">
        <title>The Sorghum bicolor reference genome: improved assembly, gene annotations, a transcriptome atlas, and signatures of genome organization.</title>
        <authorList>
            <person name="McCormick R.F."/>
            <person name="Truong S.K."/>
            <person name="Sreedasyam A."/>
            <person name="Jenkins J."/>
            <person name="Shu S."/>
            <person name="Sims D."/>
            <person name="Kennedy M."/>
            <person name="Amirebrahimi M."/>
            <person name="Weers B.D."/>
            <person name="McKinley B."/>
            <person name="Mattison A."/>
            <person name="Morishige D.T."/>
            <person name="Grimwood J."/>
            <person name="Schmutz J."/>
            <person name="Mullet J.E."/>
        </authorList>
    </citation>
    <scope>NUCLEOTIDE SEQUENCE [LARGE SCALE GENOMIC DNA]</scope>
    <source>
        <strain evidence="3">cv. BTx623</strain>
    </source>
</reference>
<proteinExistence type="predicted"/>
<feature type="compositionally biased region" description="Basic and acidic residues" evidence="1">
    <location>
        <begin position="69"/>
        <end position="78"/>
    </location>
</feature>
<protein>
    <submittedName>
        <fullName evidence="2">Uncharacterized protein</fullName>
    </submittedName>
</protein>
<dbReference type="AlphaFoldDB" id="A0A1Z5SAM5"/>
<feature type="region of interest" description="Disordered" evidence="1">
    <location>
        <begin position="1"/>
        <end position="21"/>
    </location>
</feature>
<dbReference type="InParanoid" id="A0A1Z5SAM5"/>